<dbReference type="EMBL" id="VMBG01000001">
    <property type="protein sequence ID" value="TSJ79412.1"/>
    <property type="molecule type" value="Genomic_DNA"/>
</dbReference>
<dbReference type="OrthoDB" id="192997at2"/>
<proteinExistence type="predicted"/>
<dbReference type="Pfam" id="PF09694">
    <property type="entry name" value="Gcw_chp"/>
    <property type="match status" value="1"/>
</dbReference>
<evidence type="ECO:0000313" key="2">
    <source>
        <dbReference type="EMBL" id="TSJ79412.1"/>
    </source>
</evidence>
<dbReference type="Proteomes" id="UP000315648">
    <property type="component" value="Unassembled WGS sequence"/>
</dbReference>
<dbReference type="RefSeq" id="WP_144229945.1">
    <property type="nucleotide sequence ID" value="NZ_CBCRVV010000007.1"/>
</dbReference>
<evidence type="ECO:0008006" key="4">
    <source>
        <dbReference type="Google" id="ProtNLM"/>
    </source>
</evidence>
<organism evidence="2 3">
    <name type="scientific">Rariglobus hedericola</name>
    <dbReference type="NCBI Taxonomy" id="2597822"/>
    <lineage>
        <taxon>Bacteria</taxon>
        <taxon>Pseudomonadati</taxon>
        <taxon>Verrucomicrobiota</taxon>
        <taxon>Opitutia</taxon>
        <taxon>Opitutales</taxon>
        <taxon>Opitutaceae</taxon>
        <taxon>Rariglobus</taxon>
    </lineage>
</organism>
<feature type="signal peptide" evidence="1">
    <location>
        <begin position="1"/>
        <end position="19"/>
    </location>
</feature>
<reference evidence="2 3" key="1">
    <citation type="submission" date="2019-07" db="EMBL/GenBank/DDBJ databases">
        <title>Description of 53C-WASEF.</title>
        <authorList>
            <person name="Pitt A."/>
            <person name="Hahn M.W."/>
        </authorList>
    </citation>
    <scope>NUCLEOTIDE SEQUENCE [LARGE SCALE GENOMIC DNA]</scope>
    <source>
        <strain evidence="2 3">53C-WASEF</strain>
    </source>
</reference>
<evidence type="ECO:0000256" key="1">
    <source>
        <dbReference type="SAM" id="SignalP"/>
    </source>
</evidence>
<feature type="chain" id="PRO_5021946208" description="TIGR02001 family outer membrane protein" evidence="1">
    <location>
        <begin position="20"/>
        <end position="232"/>
    </location>
</feature>
<gene>
    <name evidence="2" type="ORF">FPL22_09020</name>
</gene>
<dbReference type="InterPro" id="IPR010239">
    <property type="entry name" value="CHP02001"/>
</dbReference>
<evidence type="ECO:0000313" key="3">
    <source>
        <dbReference type="Proteomes" id="UP000315648"/>
    </source>
</evidence>
<dbReference type="NCBIfam" id="TIGR02001">
    <property type="entry name" value="gcw_chp"/>
    <property type="match status" value="1"/>
</dbReference>
<sequence length="232" mass="24824">MKKMILAVAALAAGVSASAQDASNASSLAVSLDVTYVSDYVFRGAKLADASIQPSIEASYGDFYAGVWYSDAISQNNATATFDSEADLYLGYTRPITEIFSADLGVTRYTYNGGSQGDTTEVSAGIKTNLLLSPSVYYYYDFDLEVSSYIGSIGYKLPIPKLGVSLDFSAILGYVQIPGNDYTYWGAGVALPYQVSDTAKLTLGVNYTSVDDKNLNPDQDQVVFFLGLSVGF</sequence>
<name>A0A556QS07_9BACT</name>
<keyword evidence="3" id="KW-1185">Reference proteome</keyword>
<comment type="caution">
    <text evidence="2">The sequence shown here is derived from an EMBL/GenBank/DDBJ whole genome shotgun (WGS) entry which is preliminary data.</text>
</comment>
<dbReference type="AlphaFoldDB" id="A0A556QS07"/>
<protein>
    <recommendedName>
        <fullName evidence="4">TIGR02001 family outer membrane protein</fullName>
    </recommendedName>
</protein>
<accession>A0A556QS07</accession>
<keyword evidence="1" id="KW-0732">Signal</keyword>